<dbReference type="InterPro" id="IPR010982">
    <property type="entry name" value="Lambda_DNA-bd_dom_sf"/>
</dbReference>
<dbReference type="InterPro" id="IPR001387">
    <property type="entry name" value="Cro/C1-type_HTH"/>
</dbReference>
<dbReference type="SUPFAM" id="SSF47413">
    <property type="entry name" value="lambda repressor-like DNA-binding domains"/>
    <property type="match status" value="1"/>
</dbReference>
<feature type="domain" description="HTH cro/C1-type" evidence="3">
    <location>
        <begin position="19"/>
        <end position="80"/>
    </location>
</feature>
<dbReference type="Pfam" id="PF13413">
    <property type="entry name" value="HTH_25"/>
    <property type="match status" value="1"/>
</dbReference>
<evidence type="ECO:0000313" key="4">
    <source>
        <dbReference type="EMBL" id="TWJ14348.1"/>
    </source>
</evidence>
<keyword evidence="5" id="KW-1185">Reference proteome</keyword>
<sequence>MTVSESPDLYHANGRVGATLRELRTSRGIALEEVARVTRIGKGYLLAIEEDRLDKLPSGAYSRGFIRQYAQFLGLGEAEIAALLDPPLPESGDNDRSDQGKRPPRRQPGGANTARNWLLPALLLVLIVLIALVTGDRRPGPVVQPTATVDHPIPAVVAPSATQPRQLAVTSARRHQEQPVAPAAGSQPVAGQQPRGESPSEGVVLRLKVVQDSWLTITIDDAMSQQYELKSGDVIEWKGERSFILDVGNGAAFEGDFNGKPIQSLGEAGKPAHLVLRAKAQNAP</sequence>
<dbReference type="RefSeq" id="WP_145025024.1">
    <property type="nucleotide sequence ID" value="NZ_VLLN01000028.1"/>
</dbReference>
<dbReference type="SMART" id="SM00530">
    <property type="entry name" value="HTH_XRE"/>
    <property type="match status" value="1"/>
</dbReference>
<protein>
    <submittedName>
        <fullName evidence="4">Cytoskeletal protein RodZ</fullName>
    </submittedName>
</protein>
<accession>A0A562V971</accession>
<dbReference type="OrthoDB" id="9797543at2"/>
<feature type="region of interest" description="Disordered" evidence="1">
    <location>
        <begin position="158"/>
        <end position="200"/>
    </location>
</feature>
<dbReference type="Proteomes" id="UP000319449">
    <property type="component" value="Unassembled WGS sequence"/>
</dbReference>
<dbReference type="AlphaFoldDB" id="A0A562V971"/>
<dbReference type="EMBL" id="VLLN01000028">
    <property type="protein sequence ID" value="TWJ14348.1"/>
    <property type="molecule type" value="Genomic_DNA"/>
</dbReference>
<keyword evidence="2" id="KW-0472">Membrane</keyword>
<dbReference type="InterPro" id="IPR050400">
    <property type="entry name" value="Bact_Cytoskel_RodZ"/>
</dbReference>
<dbReference type="Pfam" id="PF13464">
    <property type="entry name" value="RodZ_C"/>
    <property type="match status" value="1"/>
</dbReference>
<reference evidence="4 5" key="1">
    <citation type="submission" date="2019-07" db="EMBL/GenBank/DDBJ databases">
        <title>Genomic Encyclopedia of Archaeal and Bacterial Type Strains, Phase II (KMG-II): from individual species to whole genera.</title>
        <authorList>
            <person name="Goeker M."/>
        </authorList>
    </citation>
    <scope>NUCLEOTIDE SEQUENCE [LARGE SCALE GENOMIC DNA]</scope>
    <source>
        <strain evidence="4 5">ATCC BAA-1139</strain>
    </source>
</reference>
<gene>
    <name evidence="4" type="ORF">JN12_03434</name>
</gene>
<comment type="caution">
    <text evidence="4">The sequence shown here is derived from an EMBL/GenBank/DDBJ whole genome shotgun (WGS) entry which is preliminary data.</text>
</comment>
<evidence type="ECO:0000313" key="5">
    <source>
        <dbReference type="Proteomes" id="UP000319449"/>
    </source>
</evidence>
<keyword evidence="2" id="KW-1133">Transmembrane helix</keyword>
<dbReference type="CDD" id="cd00093">
    <property type="entry name" value="HTH_XRE"/>
    <property type="match status" value="1"/>
</dbReference>
<feature type="compositionally biased region" description="Polar residues" evidence="1">
    <location>
        <begin position="160"/>
        <end position="169"/>
    </location>
</feature>
<dbReference type="GO" id="GO:0003677">
    <property type="term" value="F:DNA binding"/>
    <property type="evidence" value="ECO:0007669"/>
    <property type="project" value="InterPro"/>
</dbReference>
<keyword evidence="2" id="KW-0812">Transmembrane</keyword>
<dbReference type="InterPro" id="IPR025194">
    <property type="entry name" value="RodZ-like_C"/>
</dbReference>
<evidence type="ECO:0000256" key="2">
    <source>
        <dbReference type="SAM" id="Phobius"/>
    </source>
</evidence>
<proteinExistence type="predicted"/>
<name>A0A562V971_9BACT</name>
<dbReference type="PANTHER" id="PTHR34475">
    <property type="match status" value="1"/>
</dbReference>
<evidence type="ECO:0000259" key="3">
    <source>
        <dbReference type="SMART" id="SM00530"/>
    </source>
</evidence>
<evidence type="ECO:0000256" key="1">
    <source>
        <dbReference type="SAM" id="MobiDB-lite"/>
    </source>
</evidence>
<organism evidence="4 5">
    <name type="scientific">Geobacter argillaceus</name>
    <dbReference type="NCBI Taxonomy" id="345631"/>
    <lineage>
        <taxon>Bacteria</taxon>
        <taxon>Pseudomonadati</taxon>
        <taxon>Thermodesulfobacteriota</taxon>
        <taxon>Desulfuromonadia</taxon>
        <taxon>Geobacterales</taxon>
        <taxon>Geobacteraceae</taxon>
        <taxon>Geobacter</taxon>
    </lineage>
</organism>
<feature type="transmembrane region" description="Helical" evidence="2">
    <location>
        <begin position="117"/>
        <end position="135"/>
    </location>
</feature>
<dbReference type="Gene3D" id="1.10.260.40">
    <property type="entry name" value="lambda repressor-like DNA-binding domains"/>
    <property type="match status" value="1"/>
</dbReference>
<dbReference type="PANTHER" id="PTHR34475:SF1">
    <property type="entry name" value="CYTOSKELETON PROTEIN RODZ"/>
    <property type="match status" value="1"/>
</dbReference>
<feature type="region of interest" description="Disordered" evidence="1">
    <location>
        <begin position="85"/>
        <end position="112"/>
    </location>
</feature>